<keyword evidence="1" id="KW-0285">Flavoprotein</keyword>
<dbReference type="GO" id="GO:0016491">
    <property type="term" value="F:oxidoreductase activity"/>
    <property type="evidence" value="ECO:0007669"/>
    <property type="project" value="InterPro"/>
</dbReference>
<sequence length="240" mass="27080">MNTKPKIALINGSPRKYGSSYKLLYIASRGVVDAGGEYVWIDLYDYRIKECFGCVSDDQSVCRYPCIIDDDDFNKLAKSILETHGFIISTPVYWYSVPGLLKNFIDRLTSFENMIFHKGRSLLEGKVSGFIAVGADSGCITTISHLMVVFNSMGVHIPPWALAYSYKGDDALEDEQAVRDSYNVGYIVARAASILANNEWYNPNVNVEKLVKETENTVVKLYNNKIDRLEIYKNKLKAII</sequence>
<reference evidence="5" key="1">
    <citation type="journal article" date="2020" name="mSystems">
        <title>Genome- and Community-Level Interaction Insights into Carbon Utilization and Element Cycling Functions of Hydrothermarchaeota in Hydrothermal Sediment.</title>
        <authorList>
            <person name="Zhou Z."/>
            <person name="Liu Y."/>
            <person name="Xu W."/>
            <person name="Pan J."/>
            <person name="Luo Z.H."/>
            <person name="Li M."/>
        </authorList>
    </citation>
    <scope>NUCLEOTIDE SEQUENCE [LARGE SCALE GENOMIC DNA]</scope>
    <source>
        <strain evidence="5">SpSt-648</strain>
    </source>
</reference>
<dbReference type="EMBL" id="DTBP01000025">
    <property type="protein sequence ID" value="HGQ74192.1"/>
    <property type="molecule type" value="Genomic_DNA"/>
</dbReference>
<dbReference type="PANTHER" id="PTHR43278">
    <property type="entry name" value="NAD(P)H-DEPENDENT FMN-CONTAINING OXIDOREDUCTASE YWQN-RELATED"/>
    <property type="match status" value="1"/>
</dbReference>
<dbReference type="SUPFAM" id="SSF52218">
    <property type="entry name" value="Flavoproteins"/>
    <property type="match status" value="1"/>
</dbReference>
<comment type="similarity">
    <text evidence="3">Belongs to the SsuE family. Isf subfamily.</text>
</comment>
<dbReference type="InterPro" id="IPR051796">
    <property type="entry name" value="ISF_SsuE-like"/>
</dbReference>
<dbReference type="Pfam" id="PF03358">
    <property type="entry name" value="FMN_red"/>
    <property type="match status" value="1"/>
</dbReference>
<comment type="caution">
    <text evidence="5">The sequence shown here is derived from an EMBL/GenBank/DDBJ whole genome shotgun (WGS) entry which is preliminary data.</text>
</comment>
<protein>
    <submittedName>
        <fullName evidence="5">NADPH-dependent oxidoreductase</fullName>
    </submittedName>
</protein>
<organism evidence="5">
    <name type="scientific">Staphylothermus marinus</name>
    <dbReference type="NCBI Taxonomy" id="2280"/>
    <lineage>
        <taxon>Archaea</taxon>
        <taxon>Thermoproteota</taxon>
        <taxon>Thermoprotei</taxon>
        <taxon>Desulfurococcales</taxon>
        <taxon>Desulfurococcaceae</taxon>
        <taxon>Staphylothermus</taxon>
    </lineage>
</organism>
<evidence type="ECO:0000256" key="3">
    <source>
        <dbReference type="ARBA" id="ARBA00038292"/>
    </source>
</evidence>
<dbReference type="AlphaFoldDB" id="A0A7C4NRX7"/>
<dbReference type="InterPro" id="IPR029039">
    <property type="entry name" value="Flavoprotein-like_sf"/>
</dbReference>
<feature type="domain" description="NADPH-dependent FMN reductase-like" evidence="4">
    <location>
        <begin position="5"/>
        <end position="160"/>
    </location>
</feature>
<evidence type="ECO:0000259" key="4">
    <source>
        <dbReference type="Pfam" id="PF03358"/>
    </source>
</evidence>
<evidence type="ECO:0000256" key="1">
    <source>
        <dbReference type="ARBA" id="ARBA00022630"/>
    </source>
</evidence>
<keyword evidence="2" id="KW-0288">FMN</keyword>
<evidence type="ECO:0000313" key="5">
    <source>
        <dbReference type="EMBL" id="HGQ74192.1"/>
    </source>
</evidence>
<dbReference type="PANTHER" id="PTHR43278:SF1">
    <property type="entry name" value="IRON-SULFUR FLAVOPROTEIN MJ1083"/>
    <property type="match status" value="1"/>
</dbReference>
<dbReference type="Gene3D" id="3.40.50.360">
    <property type="match status" value="1"/>
</dbReference>
<proteinExistence type="inferred from homology"/>
<accession>A0A7C4NRX7</accession>
<dbReference type="InterPro" id="IPR005025">
    <property type="entry name" value="FMN_Rdtase-like_dom"/>
</dbReference>
<name>A0A7C4NRX7_STAMA</name>
<gene>
    <name evidence="5" type="ORF">ENU20_03850</name>
</gene>
<evidence type="ECO:0000256" key="2">
    <source>
        <dbReference type="ARBA" id="ARBA00022643"/>
    </source>
</evidence>